<proteinExistence type="predicted"/>
<keyword evidence="1" id="KW-0808">Transferase</keyword>
<name>A0A5P2CBX7_STRVZ</name>
<organism evidence="4 5">
    <name type="scientific">Streptomyces venezuelae</name>
    <dbReference type="NCBI Taxonomy" id="54571"/>
    <lineage>
        <taxon>Bacteria</taxon>
        <taxon>Bacillati</taxon>
        <taxon>Actinomycetota</taxon>
        <taxon>Actinomycetes</taxon>
        <taxon>Kitasatosporales</taxon>
        <taxon>Streptomycetaceae</taxon>
        <taxon>Streptomyces</taxon>
    </lineage>
</organism>
<evidence type="ECO:0000259" key="3">
    <source>
        <dbReference type="PROSITE" id="PS51186"/>
    </source>
</evidence>
<dbReference type="EMBL" id="CP029192">
    <property type="protein sequence ID" value="QES38249.1"/>
    <property type="molecule type" value="Genomic_DNA"/>
</dbReference>
<dbReference type="Proteomes" id="UP000322927">
    <property type="component" value="Chromosome"/>
</dbReference>
<dbReference type="SUPFAM" id="SSF55729">
    <property type="entry name" value="Acyl-CoA N-acyltransferases (Nat)"/>
    <property type="match status" value="1"/>
</dbReference>
<dbReference type="InterPro" id="IPR016181">
    <property type="entry name" value="Acyl_CoA_acyltransferase"/>
</dbReference>
<dbReference type="InterPro" id="IPR050832">
    <property type="entry name" value="Bact_Acetyltransf"/>
</dbReference>
<evidence type="ECO:0000313" key="5">
    <source>
        <dbReference type="Proteomes" id="UP000322927"/>
    </source>
</evidence>
<dbReference type="CDD" id="cd04301">
    <property type="entry name" value="NAT_SF"/>
    <property type="match status" value="1"/>
</dbReference>
<keyword evidence="2" id="KW-0012">Acyltransferase</keyword>
<sequence length="137" mass="15252">MRCHVRPGRAADAPHVNAIRRTRGWVIEDVEGETPRLEGDVRPTQFFYVCERGGGIVGWALGAERGEDAGYVAVDRIIVHPDHRRCGVARALVERVLADHSGIEVLMAAWDPELVPFYESLGFRELEDGTMSKPPPH</sequence>
<dbReference type="Pfam" id="PF13508">
    <property type="entry name" value="Acetyltransf_7"/>
    <property type="match status" value="1"/>
</dbReference>
<dbReference type="AlphaFoldDB" id="A0A5P2CBX7"/>
<dbReference type="Gene3D" id="3.40.630.30">
    <property type="match status" value="1"/>
</dbReference>
<evidence type="ECO:0000256" key="1">
    <source>
        <dbReference type="ARBA" id="ARBA00022679"/>
    </source>
</evidence>
<evidence type="ECO:0000313" key="4">
    <source>
        <dbReference type="EMBL" id="QES38249.1"/>
    </source>
</evidence>
<dbReference type="PROSITE" id="PS51186">
    <property type="entry name" value="GNAT"/>
    <property type="match status" value="1"/>
</dbReference>
<dbReference type="InterPro" id="IPR000182">
    <property type="entry name" value="GNAT_dom"/>
</dbReference>
<dbReference type="OrthoDB" id="6703393at2"/>
<gene>
    <name evidence="4" type="ORF">DEJ48_36820</name>
</gene>
<protein>
    <recommendedName>
        <fullName evidence="3">N-acetyltransferase domain-containing protein</fullName>
    </recommendedName>
</protein>
<dbReference type="PANTHER" id="PTHR43877">
    <property type="entry name" value="AMINOALKYLPHOSPHONATE N-ACETYLTRANSFERASE-RELATED-RELATED"/>
    <property type="match status" value="1"/>
</dbReference>
<feature type="domain" description="N-acetyltransferase" evidence="3">
    <location>
        <begin position="3"/>
        <end position="137"/>
    </location>
</feature>
<evidence type="ECO:0000256" key="2">
    <source>
        <dbReference type="ARBA" id="ARBA00023315"/>
    </source>
</evidence>
<accession>A0A5P2CBX7</accession>
<reference evidence="4 5" key="1">
    <citation type="submission" date="2018-05" db="EMBL/GenBank/DDBJ databases">
        <title>Streptomyces venezuelae.</title>
        <authorList>
            <person name="Kim W."/>
            <person name="Lee N."/>
            <person name="Cho B.-K."/>
        </authorList>
    </citation>
    <scope>NUCLEOTIDE SEQUENCE [LARGE SCALE GENOMIC DNA]</scope>
    <source>
        <strain evidence="4 5">ATCC 14584</strain>
    </source>
</reference>
<dbReference type="GO" id="GO:0016747">
    <property type="term" value="F:acyltransferase activity, transferring groups other than amino-acyl groups"/>
    <property type="evidence" value="ECO:0007669"/>
    <property type="project" value="InterPro"/>
</dbReference>